<evidence type="ECO:0000313" key="3">
    <source>
        <dbReference type="Proteomes" id="UP000604046"/>
    </source>
</evidence>
<protein>
    <submittedName>
        <fullName evidence="2">Uncharacterized protein</fullName>
    </submittedName>
</protein>
<feature type="compositionally biased region" description="Basic residues" evidence="1">
    <location>
        <begin position="160"/>
        <end position="170"/>
    </location>
</feature>
<organism evidence="2 3">
    <name type="scientific">Symbiodinium natans</name>
    <dbReference type="NCBI Taxonomy" id="878477"/>
    <lineage>
        <taxon>Eukaryota</taxon>
        <taxon>Sar</taxon>
        <taxon>Alveolata</taxon>
        <taxon>Dinophyceae</taxon>
        <taxon>Suessiales</taxon>
        <taxon>Symbiodiniaceae</taxon>
        <taxon>Symbiodinium</taxon>
    </lineage>
</organism>
<name>A0A812SPG0_9DINO</name>
<evidence type="ECO:0000313" key="2">
    <source>
        <dbReference type="EMBL" id="CAE7493899.1"/>
    </source>
</evidence>
<feature type="compositionally biased region" description="Low complexity" evidence="1">
    <location>
        <begin position="171"/>
        <end position="183"/>
    </location>
</feature>
<accession>A0A812SPG0</accession>
<feature type="compositionally biased region" description="Basic residues" evidence="1">
    <location>
        <begin position="184"/>
        <end position="198"/>
    </location>
</feature>
<feature type="compositionally biased region" description="Basic and acidic residues" evidence="1">
    <location>
        <begin position="199"/>
        <end position="209"/>
    </location>
</feature>
<reference evidence="2" key="1">
    <citation type="submission" date="2021-02" db="EMBL/GenBank/DDBJ databases">
        <authorList>
            <person name="Dougan E. K."/>
            <person name="Rhodes N."/>
            <person name="Thang M."/>
            <person name="Chan C."/>
        </authorList>
    </citation>
    <scope>NUCLEOTIDE SEQUENCE</scope>
</reference>
<evidence type="ECO:0000256" key="1">
    <source>
        <dbReference type="SAM" id="MobiDB-lite"/>
    </source>
</evidence>
<keyword evidence="3" id="KW-1185">Reference proteome</keyword>
<gene>
    <name evidence="2" type="ORF">SNAT2548_LOCUS27672</name>
</gene>
<feature type="compositionally biased region" description="Basic and acidic residues" evidence="1">
    <location>
        <begin position="52"/>
        <end position="81"/>
    </location>
</feature>
<feature type="compositionally biased region" description="Gly residues" evidence="1">
    <location>
        <begin position="210"/>
        <end position="222"/>
    </location>
</feature>
<dbReference type="Proteomes" id="UP000604046">
    <property type="component" value="Unassembled WGS sequence"/>
</dbReference>
<dbReference type="AlphaFoldDB" id="A0A812SPG0"/>
<dbReference type="OrthoDB" id="444483at2759"/>
<feature type="compositionally biased region" description="Basic and acidic residues" evidence="1">
    <location>
        <begin position="106"/>
        <end position="129"/>
    </location>
</feature>
<sequence length="257" mass="28838">MPTRNSQKLRGVILDSLSIFSEKQRRFLRSDEWAPNKLFEAEDDDIATGVKSAEDDPKVSADEPKPEEAKADAEKDPEKDAAGGWTFTIRERPMPDPSTGKKRRKGAEDSEARFEAMAEKNEASQKKQEEDVDTSLALLERLNQQNQTPHVARERTRRERTPKKKRHLSRSRSISAASVTSSSHRGKKGRAKKRKGRSRSRDRGDRGDRAGGAGGGGGGGGMSFEEALRRRMQQRDSEMETSRMPVVDPGHAKKNWR</sequence>
<comment type="caution">
    <text evidence="2">The sequence shown here is derived from an EMBL/GenBank/DDBJ whole genome shotgun (WGS) entry which is preliminary data.</text>
</comment>
<proteinExistence type="predicted"/>
<dbReference type="EMBL" id="CAJNDS010002482">
    <property type="protein sequence ID" value="CAE7493899.1"/>
    <property type="molecule type" value="Genomic_DNA"/>
</dbReference>
<feature type="compositionally biased region" description="Basic and acidic residues" evidence="1">
    <location>
        <begin position="226"/>
        <end position="241"/>
    </location>
</feature>
<feature type="region of interest" description="Disordered" evidence="1">
    <location>
        <begin position="33"/>
        <end position="257"/>
    </location>
</feature>